<keyword evidence="3" id="KW-1185">Reference proteome</keyword>
<sequence length="77" mass="9313">MENRDLFGVSSFSLAAYLKIFGIEPKEIVRITDRQIIFVYERDKKFDEILTQYNNDEFLRQYKKYYAELQNIAKYGN</sequence>
<dbReference type="Pfam" id="PF18903">
    <property type="entry name" value="DUF5659"/>
    <property type="match status" value="1"/>
</dbReference>
<gene>
    <name evidence="2" type="ordered locus">Toce_0994</name>
</gene>
<reference evidence="2 3" key="1">
    <citation type="journal article" date="2010" name="Stand. Genomic Sci.">
        <title>Complete genome sequence of Thermosediminibacter oceani type strain (JW/IW-1228P).</title>
        <authorList>
            <person name="Pitluck S."/>
            <person name="Yasawong M."/>
            <person name="Munk C."/>
            <person name="Nolan M."/>
            <person name="Lapidus A."/>
            <person name="Lucas S."/>
            <person name="Glavina Del Rio T."/>
            <person name="Tice H."/>
            <person name="Cheng J.F."/>
            <person name="Bruce D."/>
            <person name="Detter C."/>
            <person name="Tapia R."/>
            <person name="Han C."/>
            <person name="Goodwin L."/>
            <person name="Liolios K."/>
            <person name="Ivanova N."/>
            <person name="Mavromatis K."/>
            <person name="Mikhailova N."/>
            <person name="Pati A."/>
            <person name="Chen A."/>
            <person name="Palaniappan K."/>
            <person name="Land M."/>
            <person name="Hauser L."/>
            <person name="Chang Y.J."/>
            <person name="Jeffries C.D."/>
            <person name="Rohde M."/>
            <person name="Spring S."/>
            <person name="Sikorski J."/>
            <person name="Goker M."/>
            <person name="Woyke T."/>
            <person name="Bristow J."/>
            <person name="Eisen J.A."/>
            <person name="Markowitz V."/>
            <person name="Hugenholtz P."/>
            <person name="Kyrpides N.C."/>
            <person name="Klenk H.P."/>
        </authorList>
    </citation>
    <scope>NUCLEOTIDE SEQUENCE [LARGE SCALE GENOMIC DNA]</scope>
    <source>
        <strain evidence="3">ATCC BAA-1034 / DSM 16646 / JW/IW-1228P</strain>
    </source>
</reference>
<dbReference type="STRING" id="555079.Toce_0994"/>
<dbReference type="InterPro" id="IPR043718">
    <property type="entry name" value="DUF5659"/>
</dbReference>
<evidence type="ECO:0000259" key="1">
    <source>
        <dbReference type="Pfam" id="PF18903"/>
    </source>
</evidence>
<dbReference type="KEGG" id="toc:Toce_0994"/>
<accession>D9S2X9</accession>
<dbReference type="EMBL" id="CP002131">
    <property type="protein sequence ID" value="ADL07756.1"/>
    <property type="molecule type" value="Genomic_DNA"/>
</dbReference>
<dbReference type="RefSeq" id="WP_013275796.1">
    <property type="nucleotide sequence ID" value="NC_014377.1"/>
</dbReference>
<dbReference type="Proteomes" id="UP000000272">
    <property type="component" value="Chromosome"/>
</dbReference>
<name>D9S2X9_THEOJ</name>
<dbReference type="AlphaFoldDB" id="D9S2X9"/>
<evidence type="ECO:0000313" key="2">
    <source>
        <dbReference type="EMBL" id="ADL07756.1"/>
    </source>
</evidence>
<organism evidence="2 3">
    <name type="scientific">Thermosediminibacter oceani (strain ATCC BAA-1034 / DSM 16646 / JW/IW-1228P)</name>
    <dbReference type="NCBI Taxonomy" id="555079"/>
    <lineage>
        <taxon>Bacteria</taxon>
        <taxon>Bacillati</taxon>
        <taxon>Bacillota</taxon>
        <taxon>Clostridia</taxon>
        <taxon>Thermosediminibacterales</taxon>
        <taxon>Thermosediminibacteraceae</taxon>
        <taxon>Thermosediminibacter</taxon>
    </lineage>
</organism>
<protein>
    <recommendedName>
        <fullName evidence="1">DUF5659 domain-containing protein</fullName>
    </recommendedName>
</protein>
<proteinExistence type="predicted"/>
<evidence type="ECO:0000313" key="3">
    <source>
        <dbReference type="Proteomes" id="UP000000272"/>
    </source>
</evidence>
<feature type="domain" description="DUF5659" evidence="1">
    <location>
        <begin position="5"/>
        <end position="74"/>
    </location>
</feature>
<dbReference type="HOGENOM" id="CLU_2636878_0_0_9"/>